<dbReference type="GO" id="GO:0005759">
    <property type="term" value="C:mitochondrial matrix"/>
    <property type="evidence" value="ECO:0007669"/>
    <property type="project" value="UniProtKB-SubCell"/>
</dbReference>
<gene>
    <name evidence="14" type="ORF">BCV69DRAFT_257349</name>
</gene>
<dbReference type="GO" id="GO:0006435">
    <property type="term" value="P:threonyl-tRNA aminoacylation"/>
    <property type="evidence" value="ECO:0007669"/>
    <property type="project" value="InterPro"/>
</dbReference>
<organism evidence="14 15">
    <name type="scientific">Pseudomicrostroma glucosiphilum</name>
    <dbReference type="NCBI Taxonomy" id="1684307"/>
    <lineage>
        <taxon>Eukaryota</taxon>
        <taxon>Fungi</taxon>
        <taxon>Dikarya</taxon>
        <taxon>Basidiomycota</taxon>
        <taxon>Ustilaginomycotina</taxon>
        <taxon>Exobasidiomycetes</taxon>
        <taxon>Microstromatales</taxon>
        <taxon>Microstromatales incertae sedis</taxon>
        <taxon>Pseudomicrostroma</taxon>
    </lineage>
</organism>
<keyword evidence="10 14" id="KW-0030">Aminoacyl-tRNA synthetase</keyword>
<accession>A0A316UBD8</accession>
<dbReference type="GO" id="GO:0005524">
    <property type="term" value="F:ATP binding"/>
    <property type="evidence" value="ECO:0007669"/>
    <property type="project" value="UniProtKB-KW"/>
</dbReference>
<dbReference type="RefSeq" id="XP_025349639.1">
    <property type="nucleotide sequence ID" value="XM_025490625.1"/>
</dbReference>
<keyword evidence="6" id="KW-0067">ATP-binding</keyword>
<keyword evidence="15" id="KW-1185">Reference proteome</keyword>
<evidence type="ECO:0000259" key="13">
    <source>
        <dbReference type="PROSITE" id="PS50862"/>
    </source>
</evidence>
<dbReference type="InterPro" id="IPR002320">
    <property type="entry name" value="Thr-tRNA-ligase_IIa"/>
</dbReference>
<dbReference type="OrthoDB" id="5423599at2759"/>
<dbReference type="STRING" id="1684307.A0A316UBD8"/>
<dbReference type="Gene3D" id="3.40.50.800">
    <property type="entry name" value="Anticodon-binding domain"/>
    <property type="match status" value="1"/>
</dbReference>
<keyword evidence="7" id="KW-0648">Protein biosynthesis</keyword>
<dbReference type="PRINTS" id="PR01047">
    <property type="entry name" value="TRNASYNTHTHR"/>
</dbReference>
<evidence type="ECO:0000313" key="15">
    <source>
        <dbReference type="Proteomes" id="UP000245942"/>
    </source>
</evidence>
<dbReference type="GeneID" id="37012359"/>
<dbReference type="Proteomes" id="UP000245942">
    <property type="component" value="Unassembled WGS sequence"/>
</dbReference>
<evidence type="ECO:0000256" key="9">
    <source>
        <dbReference type="ARBA" id="ARBA00023128"/>
    </source>
</evidence>
<dbReference type="AlphaFoldDB" id="A0A316UBD8"/>
<evidence type="ECO:0000256" key="7">
    <source>
        <dbReference type="ARBA" id="ARBA00022917"/>
    </source>
</evidence>
<dbReference type="InterPro" id="IPR018163">
    <property type="entry name" value="Thr/Ala-tRNA-synth_IIc_edit"/>
</dbReference>
<evidence type="ECO:0000256" key="1">
    <source>
        <dbReference type="ARBA" id="ARBA00004305"/>
    </source>
</evidence>
<evidence type="ECO:0000313" key="14">
    <source>
        <dbReference type="EMBL" id="PWN22479.1"/>
    </source>
</evidence>
<keyword evidence="8" id="KW-0809">Transit peptide</keyword>
<dbReference type="InterPro" id="IPR045864">
    <property type="entry name" value="aa-tRNA-synth_II/BPL/LPL"/>
</dbReference>
<dbReference type="Gene3D" id="3.30.980.10">
    <property type="entry name" value="Threonyl-trna Synthetase, Chain A, domain 2"/>
    <property type="match status" value="1"/>
</dbReference>
<keyword evidence="5" id="KW-0547">Nucleotide-binding</keyword>
<keyword evidence="4" id="KW-0436">Ligase</keyword>
<dbReference type="FunFam" id="3.30.930.10:FF:000039">
    <property type="entry name" value="Threonyl-tRNA synthetase, mitochondrial"/>
    <property type="match status" value="1"/>
</dbReference>
<dbReference type="Pfam" id="PF00587">
    <property type="entry name" value="tRNA-synt_2b"/>
    <property type="match status" value="1"/>
</dbReference>
<dbReference type="NCBIfam" id="TIGR00418">
    <property type="entry name" value="thrS"/>
    <property type="match status" value="1"/>
</dbReference>
<name>A0A316UBD8_9BASI</name>
<evidence type="ECO:0000256" key="4">
    <source>
        <dbReference type="ARBA" id="ARBA00022598"/>
    </source>
</evidence>
<dbReference type="SUPFAM" id="SSF55681">
    <property type="entry name" value="Class II aaRS and biotin synthetases"/>
    <property type="match status" value="1"/>
</dbReference>
<feature type="domain" description="Aminoacyl-transfer RNA synthetases class-II family profile" evidence="13">
    <location>
        <begin position="372"/>
        <end position="726"/>
    </location>
</feature>
<dbReference type="InterPro" id="IPR033728">
    <property type="entry name" value="ThrRS_core"/>
</dbReference>
<proteinExistence type="inferred from homology"/>
<dbReference type="PROSITE" id="PS50862">
    <property type="entry name" value="AA_TRNA_LIGASE_II"/>
    <property type="match status" value="1"/>
</dbReference>
<evidence type="ECO:0000256" key="12">
    <source>
        <dbReference type="ARBA" id="ARBA00049515"/>
    </source>
</evidence>
<dbReference type="InterPro" id="IPR036621">
    <property type="entry name" value="Anticodon-bd_dom_sf"/>
</dbReference>
<comment type="similarity">
    <text evidence="2">Belongs to the class-II aminoacyl-tRNA synthetase family.</text>
</comment>
<comment type="catalytic activity">
    <reaction evidence="12">
        <text>tRNA(Thr) + L-threonine + ATP = L-threonyl-tRNA(Thr) + AMP + diphosphate + H(+)</text>
        <dbReference type="Rhea" id="RHEA:24624"/>
        <dbReference type="Rhea" id="RHEA-COMP:9670"/>
        <dbReference type="Rhea" id="RHEA-COMP:9704"/>
        <dbReference type="ChEBI" id="CHEBI:15378"/>
        <dbReference type="ChEBI" id="CHEBI:30616"/>
        <dbReference type="ChEBI" id="CHEBI:33019"/>
        <dbReference type="ChEBI" id="CHEBI:57926"/>
        <dbReference type="ChEBI" id="CHEBI:78442"/>
        <dbReference type="ChEBI" id="CHEBI:78534"/>
        <dbReference type="ChEBI" id="CHEBI:456215"/>
        <dbReference type="EC" id="6.1.1.3"/>
    </reaction>
</comment>
<dbReference type="InterPro" id="IPR006195">
    <property type="entry name" value="aa-tRNA-synth_II"/>
</dbReference>
<dbReference type="InterPro" id="IPR002314">
    <property type="entry name" value="aa-tRNA-synt_IIb"/>
</dbReference>
<evidence type="ECO:0000256" key="10">
    <source>
        <dbReference type="ARBA" id="ARBA00023146"/>
    </source>
</evidence>
<evidence type="ECO:0000256" key="5">
    <source>
        <dbReference type="ARBA" id="ARBA00022741"/>
    </source>
</evidence>
<sequence length="867" mass="96341">MGSSVAHGSRTLRALTWTAGRRRSIPLRPRSTGLLEERLLPPLPSRPQAGVQGQRYFAYPPTQALWKSPISQYVSRNPSKGKEKEEKATEEAKIGLTLEISQQDLADFRTAGELLKARMPKAYPNFFAAIPKDGQDQLGLAISLSEPLPSDATAAIFVPFNSEHAAGRQAFWYTSAYLLGAALVQLHGADRCLLAGSPRLLESGAGGSGFSYEHLLRPPEHAPEPALTSYAESVEAVGRLVASQTLQPTPISTEDIAQLESIIAKMVSQNMPIRKEFVRKSEAIEFFKSNPFKIERVLAFPNDNVEVIRLGDSFVDIAPQGPVLPDTGAVKALKVTEWSTATFIPTDPSHPATSLPTSQHLQSLRGISFSNDKLLKAHLQAIEKAAASSHHAIGKAQHLFLTHQSSPGIPFMLPHGVRLARKMERVIRDLYDVHEYDEVISPQLYKKDLWVRSGHWQNYRDDMFSVEGFKEKDMREEELARKTSSERDGCCSAHSSSTAVDEAFGLKPMNCPGHCIIFASQPRTLKDLPIRFAEWSPLHRNESSGSLSGLTRVRRFHQDDAHVFCAQSQVASEISTMLHMLSEAYNVFGFPRFELVLSTRPANFIGSIEEWDRAEQGLKDALDGTGLKWELNEADGAFYGPKIDVRLVDIFGRKHQTATIQLDFQLPQRFDLSYEDVTEQPSGRARPVMIHRAILGSVERFMAILIESRGNHWPFWISPRQALVVPVTDTEELSAYARKVQRYLSLGISAESGGSSGAEVGPRPTQAFHVDVDRSTDTLGKRIRKAQVARYNFTLVVGEQEARNGTVRVRLRGGGEAGAEGGQQEDQGRVQRLKTAVGDAVEWKQDMGEWKLEGLRELFCKLDSWHL</sequence>
<dbReference type="CDD" id="cd00771">
    <property type="entry name" value="ThrRS_core"/>
    <property type="match status" value="1"/>
</dbReference>
<protein>
    <recommendedName>
        <fullName evidence="3">threonine--tRNA ligase</fullName>
        <ecNumber evidence="3">6.1.1.3</ecNumber>
    </recommendedName>
    <alternativeName>
        <fullName evidence="11">Threonyl-tRNA synthetase</fullName>
    </alternativeName>
</protein>
<dbReference type="SUPFAM" id="SSF55186">
    <property type="entry name" value="ThrRS/AlaRS common domain"/>
    <property type="match status" value="1"/>
</dbReference>
<keyword evidence="9" id="KW-0496">Mitochondrion</keyword>
<dbReference type="PANTHER" id="PTHR11451">
    <property type="entry name" value="THREONINE-TRNA LIGASE"/>
    <property type="match status" value="1"/>
</dbReference>
<evidence type="ECO:0000256" key="8">
    <source>
        <dbReference type="ARBA" id="ARBA00022946"/>
    </source>
</evidence>
<evidence type="ECO:0000256" key="11">
    <source>
        <dbReference type="ARBA" id="ARBA00031900"/>
    </source>
</evidence>
<dbReference type="InterPro" id="IPR004154">
    <property type="entry name" value="Anticodon-bd"/>
</dbReference>
<dbReference type="PANTHER" id="PTHR11451:SF46">
    <property type="entry name" value="THREONINE--TRNA LIGASE"/>
    <property type="match status" value="1"/>
</dbReference>
<dbReference type="Pfam" id="PF03129">
    <property type="entry name" value="HGTP_anticodon"/>
    <property type="match status" value="1"/>
</dbReference>
<dbReference type="SUPFAM" id="SSF52954">
    <property type="entry name" value="Class II aaRS ABD-related"/>
    <property type="match status" value="1"/>
</dbReference>
<dbReference type="Gene3D" id="3.30.930.10">
    <property type="entry name" value="Bira Bifunctional Protein, Domain 2"/>
    <property type="match status" value="1"/>
</dbReference>
<comment type="subcellular location">
    <subcellularLocation>
        <location evidence="1">Mitochondrion matrix</location>
    </subcellularLocation>
</comment>
<evidence type="ECO:0000256" key="6">
    <source>
        <dbReference type="ARBA" id="ARBA00022840"/>
    </source>
</evidence>
<evidence type="ECO:0000256" key="2">
    <source>
        <dbReference type="ARBA" id="ARBA00008226"/>
    </source>
</evidence>
<dbReference type="EMBL" id="KZ819323">
    <property type="protein sequence ID" value="PWN22479.1"/>
    <property type="molecule type" value="Genomic_DNA"/>
</dbReference>
<reference evidence="14 15" key="1">
    <citation type="journal article" date="2018" name="Mol. Biol. Evol.">
        <title>Broad Genomic Sampling Reveals a Smut Pathogenic Ancestry of the Fungal Clade Ustilaginomycotina.</title>
        <authorList>
            <person name="Kijpornyongpan T."/>
            <person name="Mondo S.J."/>
            <person name="Barry K."/>
            <person name="Sandor L."/>
            <person name="Lee J."/>
            <person name="Lipzen A."/>
            <person name="Pangilinan J."/>
            <person name="LaButti K."/>
            <person name="Hainaut M."/>
            <person name="Henrissat B."/>
            <person name="Grigoriev I.V."/>
            <person name="Spatafora J.W."/>
            <person name="Aime M.C."/>
        </authorList>
    </citation>
    <scope>NUCLEOTIDE SEQUENCE [LARGE SCALE GENOMIC DNA]</scope>
    <source>
        <strain evidence="14 15">MCA 4718</strain>
    </source>
</reference>
<evidence type="ECO:0000256" key="3">
    <source>
        <dbReference type="ARBA" id="ARBA00013163"/>
    </source>
</evidence>
<dbReference type="EC" id="6.1.1.3" evidence="3"/>
<dbReference type="GO" id="GO:0004829">
    <property type="term" value="F:threonine-tRNA ligase activity"/>
    <property type="evidence" value="ECO:0007669"/>
    <property type="project" value="UniProtKB-EC"/>
</dbReference>